<comment type="caution">
    <text evidence="1">The sequence shown here is derived from an EMBL/GenBank/DDBJ whole genome shotgun (WGS) entry which is preliminary data.</text>
</comment>
<name>A0AA88DCE8_FICCA</name>
<proteinExistence type="predicted"/>
<evidence type="ECO:0000313" key="2">
    <source>
        <dbReference type="Proteomes" id="UP001187192"/>
    </source>
</evidence>
<sequence length="86" mass="9824">MHLWPTRTVRESWKQSSMAKIDRTISKMRSQKRAEAALKQNLLENQGKSPGPTLLNKDESCLCALWKDFLFLATCCCCFGDSEHGF</sequence>
<dbReference type="Gramene" id="FCD_00021028-RA">
    <property type="protein sequence ID" value="FCD_00021028-RA:cds"/>
    <property type="gene ID" value="FCD_00021028"/>
</dbReference>
<dbReference type="EMBL" id="BTGU01000036">
    <property type="protein sequence ID" value="GMN51086.1"/>
    <property type="molecule type" value="Genomic_DNA"/>
</dbReference>
<accession>A0AA88DCE8</accession>
<reference evidence="1" key="1">
    <citation type="submission" date="2023-07" db="EMBL/GenBank/DDBJ databases">
        <title>draft genome sequence of fig (Ficus carica).</title>
        <authorList>
            <person name="Takahashi T."/>
            <person name="Nishimura K."/>
        </authorList>
    </citation>
    <scope>NUCLEOTIDE SEQUENCE</scope>
</reference>
<evidence type="ECO:0000313" key="1">
    <source>
        <dbReference type="EMBL" id="GMN51086.1"/>
    </source>
</evidence>
<dbReference type="Proteomes" id="UP001187192">
    <property type="component" value="Unassembled WGS sequence"/>
</dbReference>
<dbReference type="AlphaFoldDB" id="A0AA88DCE8"/>
<gene>
    <name evidence="1" type="ORF">TIFTF001_020240</name>
</gene>
<keyword evidence="2" id="KW-1185">Reference proteome</keyword>
<organism evidence="1 2">
    <name type="scientific">Ficus carica</name>
    <name type="common">Common fig</name>
    <dbReference type="NCBI Taxonomy" id="3494"/>
    <lineage>
        <taxon>Eukaryota</taxon>
        <taxon>Viridiplantae</taxon>
        <taxon>Streptophyta</taxon>
        <taxon>Embryophyta</taxon>
        <taxon>Tracheophyta</taxon>
        <taxon>Spermatophyta</taxon>
        <taxon>Magnoliopsida</taxon>
        <taxon>eudicotyledons</taxon>
        <taxon>Gunneridae</taxon>
        <taxon>Pentapetalae</taxon>
        <taxon>rosids</taxon>
        <taxon>fabids</taxon>
        <taxon>Rosales</taxon>
        <taxon>Moraceae</taxon>
        <taxon>Ficeae</taxon>
        <taxon>Ficus</taxon>
    </lineage>
</organism>
<protein>
    <submittedName>
        <fullName evidence="1">Uncharacterized protein</fullName>
    </submittedName>
</protein>